<name>A0ABD5JBD7_9ACTN</name>
<comment type="caution">
    <text evidence="6">The sequence shown here is derived from an EMBL/GenBank/DDBJ whole genome shotgun (WGS) entry which is preliminary data.</text>
</comment>
<evidence type="ECO:0000313" key="6">
    <source>
        <dbReference type="EMBL" id="MEE4585355.1"/>
    </source>
</evidence>
<dbReference type="Gene3D" id="3.30.428.10">
    <property type="entry name" value="HIT-like"/>
    <property type="match status" value="1"/>
</dbReference>
<feature type="domain" description="HIT" evidence="5">
    <location>
        <begin position="9"/>
        <end position="116"/>
    </location>
</feature>
<feature type="short sequence motif" description="Histidine triad motif" evidence="2 3">
    <location>
        <begin position="101"/>
        <end position="105"/>
    </location>
</feature>
<proteinExistence type="predicted"/>
<dbReference type="InterPro" id="IPR011146">
    <property type="entry name" value="HIT-like"/>
</dbReference>
<gene>
    <name evidence="6" type="ORF">V2K49_19680</name>
</gene>
<evidence type="ECO:0000256" key="2">
    <source>
        <dbReference type="PIRSR" id="PIRSR601310-3"/>
    </source>
</evidence>
<feature type="region of interest" description="Disordered" evidence="4">
    <location>
        <begin position="141"/>
        <end position="168"/>
    </location>
</feature>
<dbReference type="PRINTS" id="PR00332">
    <property type="entry name" value="HISTRIAD"/>
</dbReference>
<evidence type="ECO:0000313" key="7">
    <source>
        <dbReference type="Proteomes" id="UP001354649"/>
    </source>
</evidence>
<dbReference type="EMBL" id="JAZBJQ010000013">
    <property type="protein sequence ID" value="MEE4585355.1"/>
    <property type="molecule type" value="Genomic_DNA"/>
</dbReference>
<dbReference type="InterPro" id="IPR001310">
    <property type="entry name" value="Histidine_triad_HIT"/>
</dbReference>
<dbReference type="AlphaFoldDB" id="A0ABD5JBD7"/>
<evidence type="ECO:0000259" key="5">
    <source>
        <dbReference type="PROSITE" id="PS51084"/>
    </source>
</evidence>
<dbReference type="InterPro" id="IPR036265">
    <property type="entry name" value="HIT-like_sf"/>
</dbReference>
<evidence type="ECO:0000256" key="4">
    <source>
        <dbReference type="SAM" id="MobiDB-lite"/>
    </source>
</evidence>
<reference evidence="6 7" key="1">
    <citation type="submission" date="2023-11" db="EMBL/GenBank/DDBJ databases">
        <title>30 novel species of actinomycetes from the DSMZ collection.</title>
        <authorList>
            <person name="Nouioui I."/>
        </authorList>
    </citation>
    <scope>NUCLEOTIDE SEQUENCE [LARGE SCALE GENOMIC DNA]</scope>
    <source>
        <strain evidence="6 7">DSM 41602</strain>
    </source>
</reference>
<dbReference type="PANTHER" id="PTHR46648">
    <property type="entry name" value="HIT FAMILY PROTEIN 1"/>
    <property type="match status" value="1"/>
</dbReference>
<organism evidence="6 7">
    <name type="scientific">Streptomyces antimycoticus</name>
    <dbReference type="NCBI Taxonomy" id="68175"/>
    <lineage>
        <taxon>Bacteria</taxon>
        <taxon>Bacillati</taxon>
        <taxon>Actinomycetota</taxon>
        <taxon>Actinomycetes</taxon>
        <taxon>Kitasatosporales</taxon>
        <taxon>Streptomycetaceae</taxon>
        <taxon>Streptomyces</taxon>
        <taxon>Streptomyces violaceusniger group</taxon>
    </lineage>
</organism>
<feature type="active site" description="Tele-AMP-histidine intermediate" evidence="1">
    <location>
        <position position="103"/>
    </location>
</feature>
<sequence>MGEAMDDCVFCRIVEGVEPARIVHSDQETVAFLPLTPAVAGHVLVIPRQHVRDAWELDEPTSFALTRAVRQVMHAVRTAFEPEGMNIITSVGSVATQSVMHVHVHIVPRNENDRMGRIWPPPRSSAPEHLDQLAERLRVALRSSAENDGEQHGEVRDPDPAVEERESD</sequence>
<dbReference type="PANTHER" id="PTHR46648:SF1">
    <property type="entry name" value="ADENOSINE 5'-MONOPHOSPHORAMIDASE HNT1"/>
    <property type="match status" value="1"/>
</dbReference>
<dbReference type="SUPFAM" id="SSF54197">
    <property type="entry name" value="HIT-like"/>
    <property type="match status" value="1"/>
</dbReference>
<dbReference type="Pfam" id="PF01230">
    <property type="entry name" value="HIT"/>
    <property type="match status" value="1"/>
</dbReference>
<dbReference type="Proteomes" id="UP001354649">
    <property type="component" value="Unassembled WGS sequence"/>
</dbReference>
<accession>A0ABD5JBD7</accession>
<dbReference type="PROSITE" id="PS51084">
    <property type="entry name" value="HIT_2"/>
    <property type="match status" value="1"/>
</dbReference>
<dbReference type="RefSeq" id="WP_284703336.1">
    <property type="nucleotide sequence ID" value="NZ_JBEYSQ010000008.1"/>
</dbReference>
<evidence type="ECO:0000256" key="1">
    <source>
        <dbReference type="PIRSR" id="PIRSR601310-1"/>
    </source>
</evidence>
<evidence type="ECO:0000256" key="3">
    <source>
        <dbReference type="PROSITE-ProRule" id="PRU00464"/>
    </source>
</evidence>
<feature type="compositionally biased region" description="Basic and acidic residues" evidence="4">
    <location>
        <begin position="149"/>
        <end position="168"/>
    </location>
</feature>
<protein>
    <submittedName>
        <fullName evidence="6">HIT domain-containing protein</fullName>
    </submittedName>
</protein>